<reference evidence="3 4" key="1">
    <citation type="submission" date="2019-01" db="EMBL/GenBank/DDBJ databases">
        <title>Coherence of Microcystis species and biogeography revealed through population genomics.</title>
        <authorList>
            <person name="Perez-Carrascal O.M."/>
            <person name="Terrat Y."/>
            <person name="Giani A."/>
            <person name="Fortin N."/>
            <person name="Tromas N."/>
            <person name="Shapiro B.J."/>
        </authorList>
    </citation>
    <scope>NUCLEOTIDE SEQUENCE [LARGE SCALE GENOMIC DNA]</scope>
    <source>
        <strain evidence="3">Ma_MB_S_20031200_S102</strain>
    </source>
</reference>
<name>A0A552F7Y0_MICAE</name>
<comment type="caution">
    <text evidence="3">The sequence shown here is derived from an EMBL/GenBank/DDBJ whole genome shotgun (WGS) entry which is preliminary data.</text>
</comment>
<gene>
    <name evidence="3" type="ORF">EWV92_00935</name>
</gene>
<sequence>MNQSHILDKVIKEIDKAEASSQAKIKDSRKKIVIVDKTAKTIITKIPLFSGKNIIYYLVANNNDATNIAECQKILVEITDFAQNRKLGICAAYRASCPAGNEEKVAQSLCGDHSPGSELDRKIQAWIAKLTDDRAAEFIDDYPNTVNQLQNDLKRTAQEEVGLKIDFRLFLDQDEQQLDEFGQEIFVRVSDWDEELELQFKTKLIVANRLKAKANLGDGWEISLIKLTKQEINKYLLKSTTISQFYYELKDTVRNGLVSHLDEILNEKGWKVGYLYLDSKKVALGALPKELVEIHYAINCTVQKYSKPVSVENTLQMLPKDVRRYISAQSPNLQAWAKSKLEKIVKTALLEKNYSDILESFEKESEEIKKEMLSEADAIGYAIKHIVSLPQMEHTYLKEKIEIKNEKAEFSTNQSGIKIKLTTTVTAKFESFTKIKDDLNQTVNQIKELMRETVNSTTREILRTVDPERFYMRFYEPAPGEKSVEQELKNAVKKALEERFGAIVGSIVPIPEETEIVDYLQRLMGMIGFFECQVPSLTGGDTVKFQGDFKIISVEQGSWYTFQSRFQSRQKSQLQLREELDALKKQHSKLIGMGDLEDNREEIEGINQRVNAIENEIFGLDDIKKSIEKSINAKLVTVDSELLMYRDIQHLSTMERYINQWAKESVVEQHGLDINIRHLTRTRTKQEEHLFKTQQELEIAKINEAKEQLEARNKQRQKLLEMSSRREQAKSDELNKLYERRLKIIADADLADPDELKSLDEQIEHLEVEILNPSLEKVESILELMQPKKDKERGILQFEEQVRLTSSQTNLDLDSKNKTNLLNNDDKKTS</sequence>
<keyword evidence="1" id="KW-0175">Coiled coil</keyword>
<dbReference type="PROSITE" id="PS50896">
    <property type="entry name" value="LISH"/>
    <property type="match status" value="1"/>
</dbReference>
<organism evidence="3 4">
    <name type="scientific">Microcystis aeruginosa Ma_MB_S_20031200_S102</name>
    <dbReference type="NCBI Taxonomy" id="2486254"/>
    <lineage>
        <taxon>Bacteria</taxon>
        <taxon>Bacillati</taxon>
        <taxon>Cyanobacteriota</taxon>
        <taxon>Cyanophyceae</taxon>
        <taxon>Oscillatoriophycideae</taxon>
        <taxon>Chroococcales</taxon>
        <taxon>Microcystaceae</taxon>
        <taxon>Microcystis</taxon>
    </lineage>
</organism>
<dbReference type="Proteomes" id="UP000317708">
    <property type="component" value="Unassembled WGS sequence"/>
</dbReference>
<feature type="region of interest" description="Disordered" evidence="2">
    <location>
        <begin position="806"/>
        <end position="830"/>
    </location>
</feature>
<protein>
    <submittedName>
        <fullName evidence="3">Uncharacterized protein</fullName>
    </submittedName>
</protein>
<dbReference type="InterPro" id="IPR006594">
    <property type="entry name" value="LisH"/>
</dbReference>
<proteinExistence type="predicted"/>
<evidence type="ECO:0000256" key="1">
    <source>
        <dbReference type="SAM" id="Coils"/>
    </source>
</evidence>
<evidence type="ECO:0000256" key="2">
    <source>
        <dbReference type="SAM" id="MobiDB-lite"/>
    </source>
</evidence>
<feature type="coiled-coil region" evidence="1">
    <location>
        <begin position="692"/>
        <end position="732"/>
    </location>
</feature>
<dbReference type="EMBL" id="SFBI01000012">
    <property type="protein sequence ID" value="TRU42830.1"/>
    <property type="molecule type" value="Genomic_DNA"/>
</dbReference>
<dbReference type="AlphaFoldDB" id="A0A552F7Y0"/>
<evidence type="ECO:0000313" key="3">
    <source>
        <dbReference type="EMBL" id="TRU42830.1"/>
    </source>
</evidence>
<accession>A0A552F7Y0</accession>
<evidence type="ECO:0000313" key="4">
    <source>
        <dbReference type="Proteomes" id="UP000317708"/>
    </source>
</evidence>